<feature type="transmembrane region" description="Helical" evidence="9">
    <location>
        <begin position="928"/>
        <end position="950"/>
    </location>
</feature>
<feature type="compositionally biased region" description="Low complexity" evidence="8">
    <location>
        <begin position="271"/>
        <end position="284"/>
    </location>
</feature>
<feature type="domain" description="PKD/Chitinase" evidence="11">
    <location>
        <begin position="397"/>
        <end position="489"/>
    </location>
</feature>
<keyword evidence="10" id="KW-0732">Signal</keyword>
<evidence type="ECO:0000256" key="1">
    <source>
        <dbReference type="ARBA" id="ARBA00004236"/>
    </source>
</evidence>
<dbReference type="SUPFAM" id="SSF49299">
    <property type="entry name" value="PKD domain"/>
    <property type="match status" value="4"/>
</dbReference>
<gene>
    <name evidence="12" type="ORF">TBRA_LOCUS16546</name>
</gene>
<feature type="region of interest" description="Disordered" evidence="8">
    <location>
        <begin position="267"/>
        <end position="290"/>
    </location>
</feature>
<reference evidence="12 13" key="1">
    <citation type="submission" date="2020-02" db="EMBL/GenBank/DDBJ databases">
        <authorList>
            <person name="Ferguson B K."/>
        </authorList>
    </citation>
    <scope>NUCLEOTIDE SEQUENCE [LARGE SCALE GENOMIC DNA]</scope>
</reference>
<feature type="domain" description="PKD/Chitinase" evidence="11">
    <location>
        <begin position="590"/>
        <end position="678"/>
    </location>
</feature>
<evidence type="ECO:0000259" key="11">
    <source>
        <dbReference type="SMART" id="SM00089"/>
    </source>
</evidence>
<feature type="domain" description="PKD/Chitinase" evidence="11">
    <location>
        <begin position="495"/>
        <end position="584"/>
    </location>
</feature>
<dbReference type="Pfam" id="PF22352">
    <property type="entry name" value="K319L-like_PKD"/>
    <property type="match status" value="5"/>
</dbReference>
<feature type="domain" description="PKD/Chitinase" evidence="11">
    <location>
        <begin position="297"/>
        <end position="387"/>
    </location>
</feature>
<sequence length="1042" mass="115005">MSQGSRSLRLLLALLLCGTGGNYLVSGEWGNNWQILCPALYPKVFTSYAPVGNLTGGIYRRQPHVTQLRRCVATCCQDEQCHVALTYNKTCYHLQCSSSRMCLPLYHPELAQSSPPNMVLVKPVEDDARLAWSELLEQQDTRQRHDDEEPSEDNRGNLEAEAAAAAASGADDAPLVALEADGLSCALREDCMDNEVCRKSSSKSRVGICECETGYKRNLAGMQRLSLFQLLILKKTIVSGVCSSFRDIQDLNLPPAAPELIEPRLEKFSRKSSSSPSSSSSSSSSKKKQQPLWVRAVNQVIRLPQNAVSLMVLTAPVQERVMGPYKFAWTLLNQPAEARDTASLRDQDQREVTLSNVSEGVYELKVTVKGVRGSEGEAYVNVTVLPEPSKRENRPPVAVVIPSSQIVKLPNNGAVLDGSSSRDDFHIVSYHWELERAPKGYEQDKDLLVDAPTLQLDNLVAGNYTFRLTVEDSDHARNSTLANVTVIERKDYPPSADAGQNVVIHLPQSSYVLNGNMSDDDRGIVRWKWTTRDLQNKSLEMHDADTPYLRVSKLERGYYTFVLEVEDAAGQVSSSEVHVSVQPPRGKPPVADAGDDTIVALPTTEVTLNGSRSRDDAWIVSYRWEQVDGPTAVRFGAANESVIQVGGLSLGDYTFKLTVRDSDGNPGQDSVRLKVVQNKNVTSRADAGGNRTISGPVSALVFNGSKSSGNLGIARWLWSRQPTSLAVGRVIEGTDESPVLILADVVPGRYVFKLTIYDAQGEASEDTATVVVEPDPESLNLVELVLNVDAHLFTEAQKDALLARLRQMLKTDDDDAPTIVVRSLRAEPHTNRLILVFFVQSKTEKGAVRVLPASRVVDQLKRELRDDSTTGHHHMQLPVARLDTSICQNNCSGHGTCDQETRQCVCEAFWMQNFIKARAGESNCDWSILYVIIGGLAALIVYSCAMWLIVCCCRRACRCFCCCCWGRRRAPVSLRPPSKKPARYSLLADDDENTTFSTSRKVVLSDSDTDSDDVMFDKLANDKSSKYSKSRNGFLKSTRLKT</sequence>
<evidence type="ECO:0000313" key="12">
    <source>
        <dbReference type="EMBL" id="CAB0044987.1"/>
    </source>
</evidence>
<dbReference type="FunFam" id="2.60.40.10:FF:000061">
    <property type="entry name" value="Dyslexia-associated protein KIAA0319 homolog"/>
    <property type="match status" value="1"/>
</dbReference>
<keyword evidence="13" id="KW-1185">Reference proteome</keyword>
<dbReference type="AlphaFoldDB" id="A0A6H5J483"/>
<feature type="signal peptide" evidence="10">
    <location>
        <begin position="1"/>
        <end position="27"/>
    </location>
</feature>
<keyword evidence="7" id="KW-0325">Glycoprotein</keyword>
<keyword evidence="6 9" id="KW-0472">Membrane</keyword>
<evidence type="ECO:0000256" key="10">
    <source>
        <dbReference type="SAM" id="SignalP"/>
    </source>
</evidence>
<evidence type="ECO:0000256" key="7">
    <source>
        <dbReference type="ARBA" id="ARBA00023180"/>
    </source>
</evidence>
<evidence type="ECO:0000313" key="13">
    <source>
        <dbReference type="Proteomes" id="UP000479190"/>
    </source>
</evidence>
<evidence type="ECO:0000256" key="9">
    <source>
        <dbReference type="SAM" id="Phobius"/>
    </source>
</evidence>
<dbReference type="GO" id="GO:0031410">
    <property type="term" value="C:cytoplasmic vesicle"/>
    <property type="evidence" value="ECO:0007669"/>
    <property type="project" value="TreeGrafter"/>
</dbReference>
<keyword evidence="5 9" id="KW-1133">Transmembrane helix</keyword>
<accession>A0A6H5J483</accession>
<evidence type="ECO:0000256" key="2">
    <source>
        <dbReference type="ARBA" id="ARBA00022475"/>
    </source>
</evidence>
<dbReference type="InterPro" id="IPR056502">
    <property type="entry name" value="KIAA0319-like_C"/>
</dbReference>
<dbReference type="SMART" id="SM00089">
    <property type="entry name" value="PKD"/>
    <property type="match status" value="5"/>
</dbReference>
<dbReference type="Pfam" id="PF23620">
    <property type="entry name" value="KIAA0319"/>
    <property type="match status" value="1"/>
</dbReference>
<name>A0A6H5J483_9HYME</name>
<dbReference type="OrthoDB" id="536372at2759"/>
<dbReference type="CDD" id="cd00146">
    <property type="entry name" value="PKD"/>
    <property type="match status" value="2"/>
</dbReference>
<dbReference type="GO" id="GO:0005886">
    <property type="term" value="C:plasma membrane"/>
    <property type="evidence" value="ECO:0007669"/>
    <property type="project" value="UniProtKB-SubCell"/>
</dbReference>
<dbReference type="Pfam" id="PF23597">
    <property type="entry name" value="KIAA0319_N"/>
    <property type="match status" value="1"/>
</dbReference>
<dbReference type="Gene3D" id="2.60.40.10">
    <property type="entry name" value="Immunoglobulins"/>
    <property type="match status" value="5"/>
</dbReference>
<dbReference type="InterPro" id="IPR035986">
    <property type="entry name" value="PKD_dom_sf"/>
</dbReference>
<evidence type="ECO:0000256" key="3">
    <source>
        <dbReference type="ARBA" id="ARBA00022692"/>
    </source>
</evidence>
<keyword evidence="3 9" id="KW-0812">Transmembrane</keyword>
<feature type="domain" description="PKD/Chitinase" evidence="11">
    <location>
        <begin position="684"/>
        <end position="775"/>
    </location>
</feature>
<evidence type="ECO:0000256" key="6">
    <source>
        <dbReference type="ARBA" id="ARBA00023136"/>
    </source>
</evidence>
<dbReference type="FunFam" id="2.60.40.10:FF:000257">
    <property type="entry name" value="Dyslexia-associated protein KIAA0319-like"/>
    <property type="match status" value="1"/>
</dbReference>
<feature type="chain" id="PRO_5026294429" description="PKD/Chitinase domain-containing protein" evidence="10">
    <location>
        <begin position="28"/>
        <end position="1042"/>
    </location>
</feature>
<dbReference type="InterPro" id="IPR013783">
    <property type="entry name" value="Ig-like_fold"/>
</dbReference>
<dbReference type="PANTHER" id="PTHR46182">
    <property type="entry name" value="FI19480P1"/>
    <property type="match status" value="1"/>
</dbReference>
<keyword evidence="4" id="KW-0677">Repeat</keyword>
<keyword evidence="2" id="KW-1003">Cell membrane</keyword>
<evidence type="ECO:0000256" key="4">
    <source>
        <dbReference type="ARBA" id="ARBA00022737"/>
    </source>
</evidence>
<dbReference type="Proteomes" id="UP000479190">
    <property type="component" value="Unassembled WGS sequence"/>
</dbReference>
<proteinExistence type="predicted"/>
<evidence type="ECO:0000256" key="5">
    <source>
        <dbReference type="ARBA" id="ARBA00022989"/>
    </source>
</evidence>
<protein>
    <recommendedName>
        <fullName evidence="11">PKD/Chitinase domain-containing protein</fullName>
    </recommendedName>
</protein>
<dbReference type="InterPro" id="IPR029865">
    <property type="entry name" value="KIAA0319-like"/>
</dbReference>
<organism evidence="12 13">
    <name type="scientific">Trichogramma brassicae</name>
    <dbReference type="NCBI Taxonomy" id="86971"/>
    <lineage>
        <taxon>Eukaryota</taxon>
        <taxon>Metazoa</taxon>
        <taxon>Ecdysozoa</taxon>
        <taxon>Arthropoda</taxon>
        <taxon>Hexapoda</taxon>
        <taxon>Insecta</taxon>
        <taxon>Pterygota</taxon>
        <taxon>Neoptera</taxon>
        <taxon>Endopterygota</taxon>
        <taxon>Hymenoptera</taxon>
        <taxon>Apocrita</taxon>
        <taxon>Proctotrupomorpha</taxon>
        <taxon>Chalcidoidea</taxon>
        <taxon>Trichogrammatidae</taxon>
        <taxon>Trichogramma</taxon>
    </lineage>
</organism>
<dbReference type="PANTHER" id="PTHR46182:SF2">
    <property type="entry name" value="FI19480P1"/>
    <property type="match status" value="1"/>
</dbReference>
<evidence type="ECO:0000256" key="8">
    <source>
        <dbReference type="SAM" id="MobiDB-lite"/>
    </source>
</evidence>
<dbReference type="EMBL" id="CADCXV010001511">
    <property type="protein sequence ID" value="CAB0044987.1"/>
    <property type="molecule type" value="Genomic_DNA"/>
</dbReference>
<dbReference type="GO" id="GO:0001764">
    <property type="term" value="P:neuron migration"/>
    <property type="evidence" value="ECO:0007669"/>
    <property type="project" value="TreeGrafter"/>
</dbReference>
<comment type="subcellular location">
    <subcellularLocation>
        <location evidence="1">Cell membrane</location>
    </subcellularLocation>
</comment>
<dbReference type="InterPro" id="IPR022409">
    <property type="entry name" value="PKD/Chitinase_dom"/>
</dbReference>
<dbReference type="InterPro" id="IPR013980">
    <property type="entry name" value="MANSC_dom"/>
</dbReference>